<keyword evidence="2" id="KW-1185">Reference proteome</keyword>
<name>A0AC60P5R6_IXOPE</name>
<comment type="caution">
    <text evidence="1">The sequence shown here is derived from an EMBL/GenBank/DDBJ whole genome shotgun (WGS) entry which is preliminary data.</text>
</comment>
<accession>A0AC60P5R6</accession>
<evidence type="ECO:0000313" key="1">
    <source>
        <dbReference type="EMBL" id="KAG0414632.1"/>
    </source>
</evidence>
<dbReference type="Proteomes" id="UP000805193">
    <property type="component" value="Unassembled WGS sequence"/>
</dbReference>
<evidence type="ECO:0000313" key="2">
    <source>
        <dbReference type="Proteomes" id="UP000805193"/>
    </source>
</evidence>
<organism evidence="1 2">
    <name type="scientific">Ixodes persulcatus</name>
    <name type="common">Taiga tick</name>
    <dbReference type="NCBI Taxonomy" id="34615"/>
    <lineage>
        <taxon>Eukaryota</taxon>
        <taxon>Metazoa</taxon>
        <taxon>Ecdysozoa</taxon>
        <taxon>Arthropoda</taxon>
        <taxon>Chelicerata</taxon>
        <taxon>Arachnida</taxon>
        <taxon>Acari</taxon>
        <taxon>Parasitiformes</taxon>
        <taxon>Ixodida</taxon>
        <taxon>Ixodoidea</taxon>
        <taxon>Ixodidae</taxon>
        <taxon>Ixodinae</taxon>
        <taxon>Ixodes</taxon>
    </lineage>
</organism>
<proteinExistence type="predicted"/>
<protein>
    <submittedName>
        <fullName evidence="1">Uncharacterized protein</fullName>
    </submittedName>
</protein>
<dbReference type="EMBL" id="JABSTQ010011160">
    <property type="protein sequence ID" value="KAG0414632.1"/>
    <property type="molecule type" value="Genomic_DNA"/>
</dbReference>
<reference evidence="1 2" key="1">
    <citation type="journal article" date="2020" name="Cell">
        <title>Large-Scale Comparative Analyses of Tick Genomes Elucidate Their Genetic Diversity and Vector Capacities.</title>
        <authorList>
            <consortium name="Tick Genome and Microbiome Consortium (TIGMIC)"/>
            <person name="Jia N."/>
            <person name="Wang J."/>
            <person name="Shi W."/>
            <person name="Du L."/>
            <person name="Sun Y."/>
            <person name="Zhan W."/>
            <person name="Jiang J.F."/>
            <person name="Wang Q."/>
            <person name="Zhang B."/>
            <person name="Ji P."/>
            <person name="Bell-Sakyi L."/>
            <person name="Cui X.M."/>
            <person name="Yuan T.T."/>
            <person name="Jiang B.G."/>
            <person name="Yang W.F."/>
            <person name="Lam T.T."/>
            <person name="Chang Q.C."/>
            <person name="Ding S.J."/>
            <person name="Wang X.J."/>
            <person name="Zhu J.G."/>
            <person name="Ruan X.D."/>
            <person name="Zhao L."/>
            <person name="Wei J.T."/>
            <person name="Ye R.Z."/>
            <person name="Que T.C."/>
            <person name="Du C.H."/>
            <person name="Zhou Y.H."/>
            <person name="Cheng J.X."/>
            <person name="Dai P.F."/>
            <person name="Guo W.B."/>
            <person name="Han X.H."/>
            <person name="Huang E.J."/>
            <person name="Li L.F."/>
            <person name="Wei W."/>
            <person name="Gao Y.C."/>
            <person name="Liu J.Z."/>
            <person name="Shao H.Z."/>
            <person name="Wang X."/>
            <person name="Wang C.C."/>
            <person name="Yang T.C."/>
            <person name="Huo Q.B."/>
            <person name="Li W."/>
            <person name="Chen H.Y."/>
            <person name="Chen S.E."/>
            <person name="Zhou L.G."/>
            <person name="Ni X.B."/>
            <person name="Tian J.H."/>
            <person name="Sheng Y."/>
            <person name="Liu T."/>
            <person name="Pan Y.S."/>
            <person name="Xia L.Y."/>
            <person name="Li J."/>
            <person name="Zhao F."/>
            <person name="Cao W.C."/>
        </authorList>
    </citation>
    <scope>NUCLEOTIDE SEQUENCE [LARGE SCALE GENOMIC DNA]</scope>
    <source>
        <strain evidence="1">Iper-2018</strain>
    </source>
</reference>
<gene>
    <name evidence="1" type="ORF">HPB47_008206</name>
</gene>
<sequence length="125" mass="13758">MEHAVFRAGRTKDAGPGCITRWLPAALAREARRIRAIADDGSTTPCGVMFEESDSVVEKLIKGIRPHPCVYDSRKLEYREAGCLLGAWRLFRPYAFGTGSCGVEMDERYGQDTTIARGSYAALAL</sequence>